<evidence type="ECO:0000313" key="2">
    <source>
        <dbReference type="Proteomes" id="UP000199695"/>
    </source>
</evidence>
<dbReference type="Proteomes" id="UP000199695">
    <property type="component" value="Unassembled WGS sequence"/>
</dbReference>
<dbReference type="RefSeq" id="WP_170839751.1">
    <property type="nucleotide sequence ID" value="NZ_FOCQ01000004.1"/>
</dbReference>
<dbReference type="AlphaFoldDB" id="A0A1H8CXI6"/>
<dbReference type="SUPFAM" id="SSF56784">
    <property type="entry name" value="HAD-like"/>
    <property type="match status" value="1"/>
</dbReference>
<gene>
    <name evidence="1" type="ORF">SAMN05444955_104133</name>
</gene>
<reference evidence="1 2" key="1">
    <citation type="submission" date="2016-10" db="EMBL/GenBank/DDBJ databases">
        <authorList>
            <person name="de Groot N.N."/>
        </authorList>
    </citation>
    <scope>NUCLEOTIDE SEQUENCE [LARGE SCALE GENOMIC DNA]</scope>
    <source>
        <strain evidence="1 2">DSM 46701</strain>
    </source>
</reference>
<dbReference type="EMBL" id="FOCQ01000004">
    <property type="protein sequence ID" value="SEM98897.1"/>
    <property type="molecule type" value="Genomic_DNA"/>
</dbReference>
<keyword evidence="2" id="KW-1185">Reference proteome</keyword>
<evidence type="ECO:0000313" key="1">
    <source>
        <dbReference type="EMBL" id="SEM98897.1"/>
    </source>
</evidence>
<dbReference type="STRING" id="1173111.SAMN05444955_104133"/>
<name>A0A1H8CXI6_9BACL</name>
<accession>A0A1H8CXI6</accession>
<proteinExistence type="predicted"/>
<sequence>MKTGLSIQPVIFDMDGTLADSHGSGRDQHRLQTNDELHFQTFPPASRGFDFWG</sequence>
<dbReference type="InterPro" id="IPR036412">
    <property type="entry name" value="HAD-like_sf"/>
</dbReference>
<protein>
    <submittedName>
        <fullName evidence="1">Uncharacterized protein</fullName>
    </submittedName>
</protein>
<organism evidence="1 2">
    <name type="scientific">Lihuaxuella thermophila</name>
    <dbReference type="NCBI Taxonomy" id="1173111"/>
    <lineage>
        <taxon>Bacteria</taxon>
        <taxon>Bacillati</taxon>
        <taxon>Bacillota</taxon>
        <taxon>Bacilli</taxon>
        <taxon>Bacillales</taxon>
        <taxon>Thermoactinomycetaceae</taxon>
        <taxon>Lihuaxuella</taxon>
    </lineage>
</organism>